<accession>A0ABR9S3F2</accession>
<evidence type="ECO:0000313" key="1">
    <source>
        <dbReference type="EMBL" id="MBE7368036.1"/>
    </source>
</evidence>
<dbReference type="RefSeq" id="WP_193676654.1">
    <property type="nucleotide sequence ID" value="NZ_JADDIV010000003.1"/>
</dbReference>
<proteinExistence type="predicted"/>
<dbReference type="InterPro" id="IPR005247">
    <property type="entry name" value="YbhB_YbcL/LppC-like"/>
</dbReference>
<organism evidence="1 2">
    <name type="scientific">Ramlibacter pallidus</name>
    <dbReference type="NCBI Taxonomy" id="2780087"/>
    <lineage>
        <taxon>Bacteria</taxon>
        <taxon>Pseudomonadati</taxon>
        <taxon>Pseudomonadota</taxon>
        <taxon>Betaproteobacteria</taxon>
        <taxon>Burkholderiales</taxon>
        <taxon>Comamonadaceae</taxon>
        <taxon>Ramlibacter</taxon>
    </lineage>
</organism>
<dbReference type="EMBL" id="JADDIV010000003">
    <property type="protein sequence ID" value="MBE7368036.1"/>
    <property type="molecule type" value="Genomic_DNA"/>
</dbReference>
<name>A0ABR9S3F2_9BURK</name>
<keyword evidence="2" id="KW-1185">Reference proteome</keyword>
<comment type="caution">
    <text evidence="1">The sequence shown here is derived from an EMBL/GenBank/DDBJ whole genome shotgun (WGS) entry which is preliminary data.</text>
</comment>
<dbReference type="PANTHER" id="PTHR30289">
    <property type="entry name" value="UNCHARACTERIZED PROTEIN YBCL-RELATED"/>
    <property type="match status" value="1"/>
</dbReference>
<dbReference type="Gene3D" id="3.90.280.10">
    <property type="entry name" value="PEBP-like"/>
    <property type="match status" value="1"/>
</dbReference>
<dbReference type="InterPro" id="IPR008914">
    <property type="entry name" value="PEBP"/>
</dbReference>
<keyword evidence="1" id="KW-0649">Protein kinase inhibitor</keyword>
<dbReference type="SUPFAM" id="SSF49777">
    <property type="entry name" value="PEBP-like"/>
    <property type="match status" value="1"/>
</dbReference>
<reference evidence="1 2" key="1">
    <citation type="submission" date="2020-10" db="EMBL/GenBank/DDBJ databases">
        <title>Ramlibacter sp. HM2 16S ribosomal RNA gene Genome sequencing and assembly.</title>
        <authorList>
            <person name="Kang M."/>
        </authorList>
    </citation>
    <scope>NUCLEOTIDE SEQUENCE [LARGE SCALE GENOMIC DNA]</scope>
    <source>
        <strain evidence="1 2">HM2</strain>
    </source>
</reference>
<dbReference type="InterPro" id="IPR036610">
    <property type="entry name" value="PEBP-like_sf"/>
</dbReference>
<protein>
    <submittedName>
        <fullName evidence="1">YbhB/YbcL family Raf kinase inhibitor-like protein</fullName>
    </submittedName>
</protein>
<dbReference type="Pfam" id="PF01161">
    <property type="entry name" value="PBP"/>
    <property type="match status" value="1"/>
</dbReference>
<dbReference type="CDD" id="cd00865">
    <property type="entry name" value="PEBP_bact_arch"/>
    <property type="match status" value="1"/>
</dbReference>
<sequence length="163" mass="17228">MAFTLRSTDFAEQDTLPQEFVHHAMGAGGQNVSPALAWSDAPAGTKSFALTMHDPDAPTGSGWWHWVVYDIPASATGLPKGAGAAGGARLPQGAKQGRTDFGSKEYGGAAPPPGHGPHRYVFTLYALNVDKLDVPEDATAAYVGFMIHFAKVGEAKLTAKYER</sequence>
<dbReference type="PANTHER" id="PTHR30289:SF1">
    <property type="entry name" value="PEBP (PHOSPHATIDYLETHANOLAMINE-BINDING PROTEIN) FAMILY PROTEIN"/>
    <property type="match status" value="1"/>
</dbReference>
<dbReference type="GO" id="GO:0004860">
    <property type="term" value="F:protein kinase inhibitor activity"/>
    <property type="evidence" value="ECO:0007669"/>
    <property type="project" value="UniProtKB-KW"/>
</dbReference>
<dbReference type="Proteomes" id="UP000806285">
    <property type="component" value="Unassembled WGS sequence"/>
</dbReference>
<dbReference type="NCBIfam" id="TIGR00481">
    <property type="entry name" value="YbhB/YbcL family Raf kinase inhibitor-like protein"/>
    <property type="match status" value="1"/>
</dbReference>
<evidence type="ECO:0000313" key="2">
    <source>
        <dbReference type="Proteomes" id="UP000806285"/>
    </source>
</evidence>
<gene>
    <name evidence="1" type="ORF">IM787_10690</name>
</gene>